<accession>A0ABD5U7C6</accession>
<reference evidence="2 3" key="1">
    <citation type="journal article" date="2019" name="Int. J. Syst. Evol. Microbiol.">
        <title>The Global Catalogue of Microorganisms (GCM) 10K type strain sequencing project: providing services to taxonomists for standard genome sequencing and annotation.</title>
        <authorList>
            <consortium name="The Broad Institute Genomics Platform"/>
            <consortium name="The Broad Institute Genome Sequencing Center for Infectious Disease"/>
            <person name="Wu L."/>
            <person name="Ma J."/>
        </authorList>
    </citation>
    <scope>NUCLEOTIDE SEQUENCE [LARGE SCALE GENOMIC DNA]</scope>
    <source>
        <strain evidence="2 3">PSRA2</strain>
    </source>
</reference>
<dbReference type="InterPro" id="IPR016064">
    <property type="entry name" value="NAD/diacylglycerol_kinase_sf"/>
</dbReference>
<evidence type="ECO:0000313" key="2">
    <source>
        <dbReference type="EMBL" id="MFC6836249.1"/>
    </source>
</evidence>
<dbReference type="Gene3D" id="2.60.200.30">
    <property type="entry name" value="Probable inorganic polyphosphate/atp-NAD kinase, domain 2"/>
    <property type="match status" value="1"/>
</dbReference>
<dbReference type="PANTHER" id="PTHR20275">
    <property type="entry name" value="NAD KINASE"/>
    <property type="match status" value="1"/>
</dbReference>
<keyword evidence="2" id="KW-0808">Transferase</keyword>
<name>A0ABD5U7C6_9EURY</name>
<sequence>MSEEAAADEPSGEATEGRPRVGVVGSDDAALVASVEAAGGEAIRAASVDERGFGADLDAVVAVGERALLSLAPTPPAPILPVAVDAPLGVAPGSAGAAVERVVAGTARTVDAPVVGVAHAGGETHALLDVTLVTASPARISEYSVESEGRTIARFRADGVVVATPLGSRGYARAAGAPELAPGSGVAAVAPISPFAIDPDRWVLPLGTLTLRVERDEAAVDLLADDRREGPVAPNDPVRIRPTGTLQVFVTEGRGLERH</sequence>
<keyword evidence="2" id="KW-0418">Kinase</keyword>
<keyword evidence="3" id="KW-1185">Reference proteome</keyword>
<dbReference type="Proteomes" id="UP001596406">
    <property type="component" value="Unassembled WGS sequence"/>
</dbReference>
<evidence type="ECO:0000313" key="3">
    <source>
        <dbReference type="Proteomes" id="UP001596406"/>
    </source>
</evidence>
<dbReference type="SUPFAM" id="SSF111331">
    <property type="entry name" value="NAD kinase/diacylglycerol kinase-like"/>
    <property type="match status" value="1"/>
</dbReference>
<dbReference type="EMBL" id="JBHSXM010000001">
    <property type="protein sequence ID" value="MFC6836249.1"/>
    <property type="molecule type" value="Genomic_DNA"/>
</dbReference>
<comment type="caution">
    <text evidence="2">The sequence shown here is derived from an EMBL/GenBank/DDBJ whole genome shotgun (WGS) entry which is preliminary data.</text>
</comment>
<feature type="region of interest" description="Disordered" evidence="1">
    <location>
        <begin position="1"/>
        <end position="23"/>
    </location>
</feature>
<gene>
    <name evidence="2" type="ORF">ACFQHK_06985</name>
</gene>
<dbReference type="PANTHER" id="PTHR20275:SF0">
    <property type="entry name" value="NAD KINASE"/>
    <property type="match status" value="1"/>
</dbReference>
<dbReference type="RefSeq" id="WP_304447940.1">
    <property type="nucleotide sequence ID" value="NZ_JARRAH010000001.1"/>
</dbReference>
<evidence type="ECO:0000256" key="1">
    <source>
        <dbReference type="SAM" id="MobiDB-lite"/>
    </source>
</evidence>
<dbReference type="GO" id="GO:0016301">
    <property type="term" value="F:kinase activity"/>
    <property type="evidence" value="ECO:0007669"/>
    <property type="project" value="UniProtKB-KW"/>
</dbReference>
<dbReference type="AlphaFoldDB" id="A0ABD5U7C6"/>
<proteinExistence type="predicted"/>
<feature type="compositionally biased region" description="Acidic residues" evidence="1">
    <location>
        <begin position="1"/>
        <end position="11"/>
    </location>
</feature>
<organism evidence="2 3">
    <name type="scientific">Halomarina ordinaria</name>
    <dbReference type="NCBI Taxonomy" id="3033939"/>
    <lineage>
        <taxon>Archaea</taxon>
        <taxon>Methanobacteriati</taxon>
        <taxon>Methanobacteriota</taxon>
        <taxon>Stenosarchaea group</taxon>
        <taxon>Halobacteria</taxon>
        <taxon>Halobacteriales</taxon>
        <taxon>Natronomonadaceae</taxon>
        <taxon>Halomarina</taxon>
    </lineage>
</organism>
<dbReference type="InterPro" id="IPR017437">
    <property type="entry name" value="ATP-NAD_kinase_PpnK-typ_C"/>
</dbReference>
<protein>
    <submittedName>
        <fullName evidence="2">ATP-NAD kinase</fullName>
    </submittedName>
</protein>
<dbReference type="Pfam" id="PF20143">
    <property type="entry name" value="NAD_kinase_C"/>
    <property type="match status" value="1"/>
</dbReference>